<comment type="caution">
    <text evidence="1">The sequence shown here is derived from an EMBL/GenBank/DDBJ whole genome shotgun (WGS) entry which is preliminary data.</text>
</comment>
<dbReference type="EMBL" id="QXJM01000030">
    <property type="protein sequence ID" value="RIE03856.1"/>
    <property type="molecule type" value="Genomic_DNA"/>
</dbReference>
<protein>
    <submittedName>
        <fullName evidence="1">Uncharacterized protein</fullName>
    </submittedName>
</protein>
<dbReference type="Proteomes" id="UP000266340">
    <property type="component" value="Unassembled WGS sequence"/>
</dbReference>
<organism evidence="1 2">
    <name type="scientific">Cohnella faecalis</name>
    <dbReference type="NCBI Taxonomy" id="2315694"/>
    <lineage>
        <taxon>Bacteria</taxon>
        <taxon>Bacillati</taxon>
        <taxon>Bacillota</taxon>
        <taxon>Bacilli</taxon>
        <taxon>Bacillales</taxon>
        <taxon>Paenibacillaceae</taxon>
        <taxon>Cohnella</taxon>
    </lineage>
</organism>
<dbReference type="RefSeq" id="WP_119148928.1">
    <property type="nucleotide sequence ID" value="NZ_QXJM01000030.1"/>
</dbReference>
<sequence length="82" mass="9138">MHNSLSLEGDAASPARIGIAKVAMRSRALRYRPVDNAYAWKRHSIRDPALAVKCRNLPEKTAASRTGANDVPRLLIEQLPFR</sequence>
<name>A0A398CKM2_9BACL</name>
<proteinExistence type="predicted"/>
<evidence type="ECO:0000313" key="2">
    <source>
        <dbReference type="Proteomes" id="UP000266340"/>
    </source>
</evidence>
<gene>
    <name evidence="1" type="ORF">D3H35_09915</name>
</gene>
<accession>A0A398CKM2</accession>
<keyword evidence="2" id="KW-1185">Reference proteome</keyword>
<evidence type="ECO:0000313" key="1">
    <source>
        <dbReference type="EMBL" id="RIE03856.1"/>
    </source>
</evidence>
<dbReference type="AlphaFoldDB" id="A0A398CKM2"/>
<reference evidence="1 2" key="1">
    <citation type="submission" date="2018-09" db="EMBL/GenBank/DDBJ databases">
        <title>Cohnella cavernae sp. nov., isolated from a karst cave.</title>
        <authorList>
            <person name="Zhu H."/>
        </authorList>
    </citation>
    <scope>NUCLEOTIDE SEQUENCE [LARGE SCALE GENOMIC DNA]</scope>
    <source>
        <strain evidence="1 2">K2E09-144</strain>
    </source>
</reference>